<feature type="binding site" evidence="17">
    <location>
        <position position="319"/>
    </location>
    <ligand>
        <name>(6S)-NADPHX</name>
        <dbReference type="ChEBI" id="CHEBI:64076"/>
    </ligand>
</feature>
<keyword evidence="7 17" id="KW-0067">ATP-binding</keyword>
<dbReference type="GO" id="GO:0052855">
    <property type="term" value="F:ADP-dependent NAD(P)H-hydrate dehydratase activity"/>
    <property type="evidence" value="ECO:0007669"/>
    <property type="project" value="UniProtKB-UniRule"/>
</dbReference>
<dbReference type="Proteomes" id="UP000253426">
    <property type="component" value="Unassembled WGS sequence"/>
</dbReference>
<feature type="domain" description="YjeF N-terminal" evidence="20">
    <location>
        <begin position="8"/>
        <end position="216"/>
    </location>
</feature>
<evidence type="ECO:0000256" key="4">
    <source>
        <dbReference type="ARBA" id="ARBA00009524"/>
    </source>
</evidence>
<keyword evidence="11 18" id="KW-0413">Isomerase</keyword>
<evidence type="ECO:0000256" key="1">
    <source>
        <dbReference type="ARBA" id="ARBA00000013"/>
    </source>
</evidence>
<evidence type="ECO:0000256" key="14">
    <source>
        <dbReference type="ARBA" id="ARBA00025153"/>
    </source>
</evidence>
<comment type="caution">
    <text evidence="21">The sequence shown here is derived from an EMBL/GenBank/DDBJ whole genome shotgun (WGS) entry which is preliminary data.</text>
</comment>
<evidence type="ECO:0000256" key="11">
    <source>
        <dbReference type="ARBA" id="ARBA00023235"/>
    </source>
</evidence>
<protein>
    <recommendedName>
        <fullName evidence="17">ADP-dependent (S)-NAD(P)H-hydrate dehydratase</fullName>
        <ecNumber evidence="17">4.2.1.136</ecNumber>
    </recommendedName>
    <alternativeName>
        <fullName evidence="17">ADP-dependent NAD(P)HX dehydratase</fullName>
    </alternativeName>
</protein>
<comment type="cofactor">
    <cofactor evidence="18">
        <name>K(+)</name>
        <dbReference type="ChEBI" id="CHEBI:29103"/>
    </cofactor>
    <text evidence="18">Binds 1 potassium ion per subunit.</text>
</comment>
<keyword evidence="5 18" id="KW-0479">Metal-binding</keyword>
<name>A0A366HPI6_9BACT</name>
<comment type="catalytic activity">
    <reaction evidence="15 17 18">
        <text>(6S)-NADHX + ADP = AMP + phosphate + NADH + H(+)</text>
        <dbReference type="Rhea" id="RHEA:32223"/>
        <dbReference type="ChEBI" id="CHEBI:15378"/>
        <dbReference type="ChEBI" id="CHEBI:43474"/>
        <dbReference type="ChEBI" id="CHEBI:57945"/>
        <dbReference type="ChEBI" id="CHEBI:64074"/>
        <dbReference type="ChEBI" id="CHEBI:456215"/>
        <dbReference type="ChEBI" id="CHEBI:456216"/>
        <dbReference type="EC" id="4.2.1.136"/>
    </reaction>
</comment>
<dbReference type="InterPro" id="IPR029056">
    <property type="entry name" value="Ribokinase-like"/>
</dbReference>
<evidence type="ECO:0000313" key="22">
    <source>
        <dbReference type="Proteomes" id="UP000253426"/>
    </source>
</evidence>
<comment type="subunit">
    <text evidence="17">Homotetramer.</text>
</comment>
<comment type="similarity">
    <text evidence="3 18">In the N-terminal section; belongs to the NnrE/AIBP family.</text>
</comment>
<dbReference type="InterPro" id="IPR036652">
    <property type="entry name" value="YjeF_N_dom_sf"/>
</dbReference>
<dbReference type="OrthoDB" id="9806925at2"/>
<keyword evidence="13" id="KW-0511">Multifunctional enzyme</keyword>
<keyword evidence="22" id="KW-1185">Reference proteome</keyword>
<dbReference type="PIRSF" id="PIRSF017184">
    <property type="entry name" value="Nnr"/>
    <property type="match status" value="1"/>
</dbReference>
<keyword evidence="9 18" id="KW-0630">Potassium</keyword>
<dbReference type="EC" id="4.2.1.136" evidence="17"/>
<feature type="binding site" evidence="17">
    <location>
        <position position="438"/>
    </location>
    <ligand>
        <name>(6S)-NADPHX</name>
        <dbReference type="ChEBI" id="CHEBI:64076"/>
    </ligand>
</feature>
<comment type="cofactor">
    <cofactor evidence="17">
        <name>Mg(2+)</name>
        <dbReference type="ChEBI" id="CHEBI:18420"/>
    </cofactor>
</comment>
<feature type="domain" description="YjeF C-terminal" evidence="19">
    <location>
        <begin position="224"/>
        <end position="498"/>
    </location>
</feature>
<evidence type="ECO:0000256" key="18">
    <source>
        <dbReference type="PIRNR" id="PIRNR017184"/>
    </source>
</evidence>
<comment type="catalytic activity">
    <reaction evidence="1 18">
        <text>(6R)-NADHX = (6S)-NADHX</text>
        <dbReference type="Rhea" id="RHEA:32215"/>
        <dbReference type="ChEBI" id="CHEBI:64074"/>
        <dbReference type="ChEBI" id="CHEBI:64075"/>
        <dbReference type="EC" id="5.1.99.6"/>
    </reaction>
</comment>
<evidence type="ECO:0000259" key="19">
    <source>
        <dbReference type="PROSITE" id="PS51383"/>
    </source>
</evidence>
<sequence>MIVSCAQMLEGERVAFARGVSAADLMEEAARGIFEAIRQFHPQPGTAVLYLGKGNNAGDALVVGRLMLDSGWKVLARPVGEVAEFKELPAKHWQVISDRVPIVADLSPLYREPGALVLVDGILGIGASPSPLKGAYAAAVGEMNALRRARHAFTVAIDLPSGLNPTADAPSESACVEADLTVTVAHAKDVLLADGATKWVGRLAIAPLAELESIHTEETARVITSRDLLPELPCRSFDFHKGQAGRVGIVAGSRGFVGAALLTATAALRGGAGLITLYVMEEDYSIFAAQAPLEVMVKPVADYLEVLANKHDALAIGPGLGKESQERILEIIQLSEAPMVLDADALNMLAEGHLDLLKTLKAPALLTPHPGEMQRLTKGGAHVHAGATRREQAEKMSVAFPGTTWLLKGSRTVIATQDQATSFNTTGQPGMATGGMGDVLTGLCAALMGQGLSLHEGACLGAWLSGRSAERAMLAGQSAESLSPGDVLAHLGEAFTDLKRGVF</sequence>
<dbReference type="GO" id="GO:0005524">
    <property type="term" value="F:ATP binding"/>
    <property type="evidence" value="ECO:0007669"/>
    <property type="project" value="UniProtKB-UniRule"/>
</dbReference>
<dbReference type="GO" id="GO:0110051">
    <property type="term" value="P:metabolite repair"/>
    <property type="evidence" value="ECO:0007669"/>
    <property type="project" value="TreeGrafter"/>
</dbReference>
<dbReference type="Gene3D" id="3.40.50.10260">
    <property type="entry name" value="YjeF N-terminal domain"/>
    <property type="match status" value="1"/>
</dbReference>
<dbReference type="InterPro" id="IPR004443">
    <property type="entry name" value="YjeF_N_dom"/>
</dbReference>
<dbReference type="PROSITE" id="PS51385">
    <property type="entry name" value="YJEF_N"/>
    <property type="match status" value="1"/>
</dbReference>
<evidence type="ECO:0000256" key="5">
    <source>
        <dbReference type="ARBA" id="ARBA00022723"/>
    </source>
</evidence>
<dbReference type="GO" id="GO:0046496">
    <property type="term" value="P:nicotinamide nucleotide metabolic process"/>
    <property type="evidence" value="ECO:0007669"/>
    <property type="project" value="UniProtKB-UniRule"/>
</dbReference>
<dbReference type="GO" id="GO:0046872">
    <property type="term" value="F:metal ion binding"/>
    <property type="evidence" value="ECO:0007669"/>
    <property type="project" value="UniProtKB-UniRule"/>
</dbReference>
<evidence type="ECO:0000256" key="15">
    <source>
        <dbReference type="ARBA" id="ARBA00048238"/>
    </source>
</evidence>
<evidence type="ECO:0000256" key="13">
    <source>
        <dbReference type="ARBA" id="ARBA00023268"/>
    </source>
</evidence>
<reference evidence="21 22" key="1">
    <citation type="submission" date="2018-06" db="EMBL/GenBank/DDBJ databases">
        <title>Genomic Encyclopedia of Type Strains, Phase IV (KMG-IV): sequencing the most valuable type-strain genomes for metagenomic binning, comparative biology and taxonomic classification.</title>
        <authorList>
            <person name="Goeker M."/>
        </authorList>
    </citation>
    <scope>NUCLEOTIDE SEQUENCE [LARGE SCALE GENOMIC DNA]</scope>
    <source>
        <strain evidence="21 22">DSM 25532</strain>
    </source>
</reference>
<evidence type="ECO:0000256" key="6">
    <source>
        <dbReference type="ARBA" id="ARBA00022741"/>
    </source>
</evidence>
<dbReference type="Pfam" id="PF01256">
    <property type="entry name" value="Carb_kinase"/>
    <property type="match status" value="1"/>
</dbReference>
<dbReference type="SUPFAM" id="SSF64153">
    <property type="entry name" value="YjeF N-terminal domain-like"/>
    <property type="match status" value="1"/>
</dbReference>
<dbReference type="CDD" id="cd01171">
    <property type="entry name" value="YXKO-related"/>
    <property type="match status" value="1"/>
</dbReference>
<proteinExistence type="inferred from homology"/>
<dbReference type="RefSeq" id="WP_113958528.1">
    <property type="nucleotide sequence ID" value="NZ_QNRR01000003.1"/>
</dbReference>
<feature type="binding site" evidence="17">
    <location>
        <position position="437"/>
    </location>
    <ligand>
        <name>AMP</name>
        <dbReference type="ChEBI" id="CHEBI:456215"/>
    </ligand>
</feature>
<evidence type="ECO:0000313" key="21">
    <source>
        <dbReference type="EMBL" id="RBP45405.1"/>
    </source>
</evidence>
<comment type="function">
    <text evidence="14 18">Bifunctional enzyme that catalyzes the epimerization of the S- and R-forms of NAD(P)HX and the dehydration of the S-form of NAD(P)HX at the expense of ADP, which is converted to AMP. This allows the repair of both epimers of NAD(P)HX, a damaged form of NAD(P)H that is a result of enzymatic or heat-dependent hydration.</text>
</comment>
<dbReference type="HAMAP" id="MF_01965">
    <property type="entry name" value="NADHX_dehydratase"/>
    <property type="match status" value="1"/>
</dbReference>
<evidence type="ECO:0000256" key="3">
    <source>
        <dbReference type="ARBA" id="ARBA00006001"/>
    </source>
</evidence>
<dbReference type="Gene3D" id="3.40.1190.20">
    <property type="match status" value="1"/>
</dbReference>
<keyword evidence="8 17" id="KW-0521">NADP</keyword>
<gene>
    <name evidence="17" type="primary">nnrD</name>
    <name evidence="21" type="ORF">DES53_103404</name>
</gene>
<dbReference type="NCBIfam" id="TIGR00196">
    <property type="entry name" value="yjeF_cterm"/>
    <property type="match status" value="1"/>
</dbReference>
<organism evidence="21 22">
    <name type="scientific">Roseimicrobium gellanilyticum</name>
    <dbReference type="NCBI Taxonomy" id="748857"/>
    <lineage>
        <taxon>Bacteria</taxon>
        <taxon>Pseudomonadati</taxon>
        <taxon>Verrucomicrobiota</taxon>
        <taxon>Verrucomicrobiia</taxon>
        <taxon>Verrucomicrobiales</taxon>
        <taxon>Verrucomicrobiaceae</taxon>
        <taxon>Roseimicrobium</taxon>
    </lineage>
</organism>
<comment type="catalytic activity">
    <reaction evidence="16 17 18">
        <text>(6S)-NADPHX + ADP = AMP + phosphate + NADPH + H(+)</text>
        <dbReference type="Rhea" id="RHEA:32235"/>
        <dbReference type="ChEBI" id="CHEBI:15378"/>
        <dbReference type="ChEBI" id="CHEBI:43474"/>
        <dbReference type="ChEBI" id="CHEBI:57783"/>
        <dbReference type="ChEBI" id="CHEBI:64076"/>
        <dbReference type="ChEBI" id="CHEBI:456215"/>
        <dbReference type="ChEBI" id="CHEBI:456216"/>
        <dbReference type="EC" id="4.2.1.136"/>
    </reaction>
</comment>
<dbReference type="AlphaFoldDB" id="A0A366HPI6"/>
<dbReference type="InterPro" id="IPR030677">
    <property type="entry name" value="Nnr"/>
</dbReference>
<keyword evidence="6 17" id="KW-0547">Nucleotide-binding</keyword>
<accession>A0A366HPI6</accession>
<dbReference type="InterPro" id="IPR000631">
    <property type="entry name" value="CARKD"/>
</dbReference>
<evidence type="ECO:0000256" key="8">
    <source>
        <dbReference type="ARBA" id="ARBA00022857"/>
    </source>
</evidence>
<dbReference type="SUPFAM" id="SSF53613">
    <property type="entry name" value="Ribokinase-like"/>
    <property type="match status" value="1"/>
</dbReference>
<comment type="similarity">
    <text evidence="4 18">In the C-terminal section; belongs to the NnrD/CARKD family.</text>
</comment>
<comment type="similarity">
    <text evidence="17">Belongs to the NnrD/CARKD family.</text>
</comment>
<evidence type="ECO:0000256" key="9">
    <source>
        <dbReference type="ARBA" id="ARBA00022958"/>
    </source>
</evidence>
<dbReference type="PANTHER" id="PTHR12592">
    <property type="entry name" value="ATP-DEPENDENT (S)-NAD(P)H-HYDRATE DEHYDRATASE FAMILY MEMBER"/>
    <property type="match status" value="1"/>
</dbReference>
<dbReference type="PANTHER" id="PTHR12592:SF0">
    <property type="entry name" value="ATP-DEPENDENT (S)-NAD(P)H-HYDRATE DEHYDRATASE"/>
    <property type="match status" value="1"/>
</dbReference>
<evidence type="ECO:0000259" key="20">
    <source>
        <dbReference type="PROSITE" id="PS51385"/>
    </source>
</evidence>
<feature type="binding site" evidence="17">
    <location>
        <position position="369"/>
    </location>
    <ligand>
        <name>(6S)-NADPHX</name>
        <dbReference type="ChEBI" id="CHEBI:64076"/>
    </ligand>
</feature>
<evidence type="ECO:0000256" key="16">
    <source>
        <dbReference type="ARBA" id="ARBA00049209"/>
    </source>
</evidence>
<feature type="binding site" evidence="17">
    <location>
        <position position="259"/>
    </location>
    <ligand>
        <name>(6S)-NADPHX</name>
        <dbReference type="ChEBI" id="CHEBI:64076"/>
    </ligand>
</feature>
<evidence type="ECO:0000256" key="7">
    <source>
        <dbReference type="ARBA" id="ARBA00022840"/>
    </source>
</evidence>
<evidence type="ECO:0000256" key="17">
    <source>
        <dbReference type="HAMAP-Rule" id="MF_01965"/>
    </source>
</evidence>
<keyword evidence="12 17" id="KW-0456">Lyase</keyword>
<dbReference type="EMBL" id="QNRR01000003">
    <property type="protein sequence ID" value="RBP45405.1"/>
    <property type="molecule type" value="Genomic_DNA"/>
</dbReference>
<keyword evidence="10 17" id="KW-0520">NAD</keyword>
<feature type="binding site" evidence="17">
    <location>
        <begin position="408"/>
        <end position="412"/>
    </location>
    <ligand>
        <name>AMP</name>
        <dbReference type="ChEBI" id="CHEBI:456215"/>
    </ligand>
</feature>
<comment type="catalytic activity">
    <reaction evidence="2 18">
        <text>(6R)-NADPHX = (6S)-NADPHX</text>
        <dbReference type="Rhea" id="RHEA:32227"/>
        <dbReference type="ChEBI" id="CHEBI:64076"/>
        <dbReference type="ChEBI" id="CHEBI:64077"/>
        <dbReference type="EC" id="5.1.99.6"/>
    </reaction>
</comment>
<comment type="function">
    <text evidence="17">Catalyzes the dehydration of the S-form of NAD(P)HX at the expense of ADP, which is converted to AMP. Together with NAD(P)HX epimerase, which catalyzes the epimerization of the S- and R-forms, the enzyme allows the repair of both epimers of NAD(P)HX, a damaged form of NAD(P)H that is a result of enzymatic or heat-dependent hydration.</text>
</comment>
<evidence type="ECO:0000256" key="2">
    <source>
        <dbReference type="ARBA" id="ARBA00000909"/>
    </source>
</evidence>
<dbReference type="GO" id="GO:0052856">
    <property type="term" value="F:NAD(P)HX epimerase activity"/>
    <property type="evidence" value="ECO:0007669"/>
    <property type="project" value="UniProtKB-EC"/>
</dbReference>
<dbReference type="Pfam" id="PF03853">
    <property type="entry name" value="YjeF_N"/>
    <property type="match status" value="1"/>
</dbReference>
<evidence type="ECO:0000256" key="12">
    <source>
        <dbReference type="ARBA" id="ARBA00023239"/>
    </source>
</evidence>
<dbReference type="PROSITE" id="PS51383">
    <property type="entry name" value="YJEF_C_3"/>
    <property type="match status" value="1"/>
</dbReference>
<evidence type="ECO:0000256" key="10">
    <source>
        <dbReference type="ARBA" id="ARBA00023027"/>
    </source>
</evidence>